<dbReference type="PROSITE" id="PS50113">
    <property type="entry name" value="PAC"/>
    <property type="match status" value="1"/>
</dbReference>
<dbReference type="Pfam" id="PF00990">
    <property type="entry name" value="GGDEF"/>
    <property type="match status" value="1"/>
</dbReference>
<dbReference type="GO" id="GO:0071111">
    <property type="term" value="F:cyclic-guanylate-specific phosphodiesterase activity"/>
    <property type="evidence" value="ECO:0007669"/>
    <property type="project" value="UniProtKB-EC"/>
</dbReference>
<evidence type="ECO:0000259" key="4">
    <source>
        <dbReference type="PROSITE" id="PS50113"/>
    </source>
</evidence>
<dbReference type="InterPro" id="IPR012226">
    <property type="entry name" value="Diguanyl_cyclase/Pdiesterase"/>
</dbReference>
<dbReference type="InterPro" id="IPR000014">
    <property type="entry name" value="PAS"/>
</dbReference>
<dbReference type="SMART" id="SM00052">
    <property type="entry name" value="EAL"/>
    <property type="match status" value="1"/>
</dbReference>
<dbReference type="PIRSF" id="PIRSF005925">
    <property type="entry name" value="Dos"/>
    <property type="match status" value="1"/>
</dbReference>
<reference evidence="7 8" key="1">
    <citation type="submission" date="2018-03" db="EMBL/GenBank/DDBJ databases">
        <title>Marinobacter brunus sp. nov., a marine bacterium of Gamma-proteobacteria isolated from the surface seawater of the South China Sea.</title>
        <authorList>
            <person name="Cheng H."/>
            <person name="Wu Y.-H."/>
            <person name="Xamxidin M."/>
            <person name="Xu X.-W."/>
        </authorList>
    </citation>
    <scope>NUCLEOTIDE SEQUENCE [LARGE SCALE GENOMIC DNA]</scope>
    <source>
        <strain evidence="7 8">JCM 30472</strain>
    </source>
</reference>
<dbReference type="SUPFAM" id="SSF55073">
    <property type="entry name" value="Nucleotide cyclase"/>
    <property type="match status" value="1"/>
</dbReference>
<dbReference type="NCBIfam" id="TIGR00229">
    <property type="entry name" value="sensory_box"/>
    <property type="match status" value="1"/>
</dbReference>
<feature type="domain" description="PAC" evidence="4">
    <location>
        <begin position="220"/>
        <end position="274"/>
    </location>
</feature>
<dbReference type="Gene3D" id="3.30.70.270">
    <property type="match status" value="1"/>
</dbReference>
<dbReference type="CDD" id="cd00130">
    <property type="entry name" value="PAS"/>
    <property type="match status" value="1"/>
</dbReference>
<evidence type="ECO:0000259" key="6">
    <source>
        <dbReference type="PROSITE" id="PS50887"/>
    </source>
</evidence>
<dbReference type="InterPro" id="IPR000700">
    <property type="entry name" value="PAS-assoc_C"/>
</dbReference>
<dbReference type="InterPro" id="IPR003018">
    <property type="entry name" value="GAF"/>
</dbReference>
<dbReference type="SMART" id="SM00267">
    <property type="entry name" value="GGDEF"/>
    <property type="match status" value="1"/>
</dbReference>
<dbReference type="SUPFAM" id="SSF55781">
    <property type="entry name" value="GAF domain-like"/>
    <property type="match status" value="1"/>
</dbReference>
<dbReference type="Gene3D" id="3.30.450.20">
    <property type="entry name" value="PAS domain"/>
    <property type="match status" value="1"/>
</dbReference>
<sequence length="707" mass="78005">METQLPEALISVMLYAPESDSLDLIAGSSFSESYRAAMQGIPVAPNVGACGSAAYNRELTICDNIADDQRWDGYHETAARERLAACWSTPLVDVSGNLLGTFATYYRKPHAPTDHDIKLIRRAAGLVVLAISHQREVDLRESTEAQLRLLERGIESSANGVVMADALEPGMPIVYANKAFLAMTGYRHEQVLGRNCRFLQGNETDPQAVAAIKRGLQKRERVEVTLLNYRKDGTPFWNKMLIEPVLNDTGECTHFVGVQQDVTRERENELMLDQYSTHDLLTGLPNRTLFEAHLARACRGIKKTGQSPAVLLVDLDDFKPVNTSLGHAQGDQLLIVVAARLKKSVNDKTVVARLGGDEFAVLLERFESEAEVINCARDILSALSRPYEFGGQRLHISASIGIASQTNGSLRAEELLGYADAAVQDAKTQGRNTWHWYEGSSANAPDKSVILRHELMEAIEQQQFVLHYQPIVASSTAELKGVEALIRWQHPEKGLVPPGVFIPLAEQTGQIVAIGQWVLQQACFDFARWNLGRQTRVPVSVNISPLQFRRFGFVEELKKALAISGLDPQLLELEVTENVLMSGTERAIETLEEIRTLGVKVSVDDFGTGYSSLRYLRQLPINKVKLDRSFISDIIENSHNAAIVQGVITMAHHLDLVVVGEGVETAAQAEDLDGRGCDLLQGFLFSRPVPLAALPTGEQPRFLPEST</sequence>
<proteinExistence type="predicted"/>
<comment type="caution">
    <text evidence="7">The sequence shown here is derived from an EMBL/GenBank/DDBJ whole genome shotgun (WGS) entry which is preliminary data.</text>
</comment>
<dbReference type="InterPro" id="IPR052155">
    <property type="entry name" value="Biofilm_reg_signaling"/>
</dbReference>
<accession>A0A2T1KB41</accession>
<organism evidence="7 8">
    <name type="scientific">Marinobacter halophilus</name>
    <dbReference type="NCBI Taxonomy" id="1323740"/>
    <lineage>
        <taxon>Bacteria</taxon>
        <taxon>Pseudomonadati</taxon>
        <taxon>Pseudomonadota</taxon>
        <taxon>Gammaproteobacteria</taxon>
        <taxon>Pseudomonadales</taxon>
        <taxon>Marinobacteraceae</taxon>
        <taxon>Marinobacter</taxon>
    </lineage>
</organism>
<evidence type="ECO:0000256" key="1">
    <source>
        <dbReference type="ARBA" id="ARBA00012282"/>
    </source>
</evidence>
<dbReference type="PANTHER" id="PTHR44757:SF2">
    <property type="entry name" value="BIOFILM ARCHITECTURE MAINTENANCE PROTEIN MBAA"/>
    <property type="match status" value="1"/>
</dbReference>
<dbReference type="SMART" id="SM00086">
    <property type="entry name" value="PAC"/>
    <property type="match status" value="1"/>
</dbReference>
<dbReference type="FunFam" id="3.20.20.450:FF:000001">
    <property type="entry name" value="Cyclic di-GMP phosphodiesterase yahA"/>
    <property type="match status" value="1"/>
</dbReference>
<dbReference type="InterPro" id="IPR001610">
    <property type="entry name" value="PAC"/>
</dbReference>
<dbReference type="AlphaFoldDB" id="A0A2T1KB41"/>
<dbReference type="SUPFAM" id="SSF141868">
    <property type="entry name" value="EAL domain-like"/>
    <property type="match status" value="1"/>
</dbReference>
<dbReference type="Gene3D" id="3.20.20.450">
    <property type="entry name" value="EAL domain"/>
    <property type="match status" value="1"/>
</dbReference>
<evidence type="ECO:0000259" key="3">
    <source>
        <dbReference type="PROSITE" id="PS50112"/>
    </source>
</evidence>
<dbReference type="PROSITE" id="PS50887">
    <property type="entry name" value="GGDEF"/>
    <property type="match status" value="1"/>
</dbReference>
<dbReference type="PROSITE" id="PS50112">
    <property type="entry name" value="PAS"/>
    <property type="match status" value="1"/>
</dbReference>
<dbReference type="OrthoDB" id="6597954at2"/>
<dbReference type="InterPro" id="IPR029016">
    <property type="entry name" value="GAF-like_dom_sf"/>
</dbReference>
<keyword evidence="8" id="KW-1185">Reference proteome</keyword>
<dbReference type="InterPro" id="IPR035919">
    <property type="entry name" value="EAL_sf"/>
</dbReference>
<dbReference type="InterPro" id="IPR043128">
    <property type="entry name" value="Rev_trsase/Diguanyl_cyclase"/>
</dbReference>
<protein>
    <recommendedName>
        <fullName evidence="1">cyclic-guanylate-specific phosphodiesterase</fullName>
        <ecNumber evidence="1">3.1.4.52</ecNumber>
    </recommendedName>
</protein>
<dbReference type="InterPro" id="IPR029787">
    <property type="entry name" value="Nucleotide_cyclase"/>
</dbReference>
<dbReference type="NCBIfam" id="TIGR00254">
    <property type="entry name" value="GGDEF"/>
    <property type="match status" value="1"/>
</dbReference>
<feature type="domain" description="PAS" evidence="3">
    <location>
        <begin position="146"/>
        <end position="195"/>
    </location>
</feature>
<dbReference type="EMBL" id="PXNN01000017">
    <property type="protein sequence ID" value="PSF06973.1"/>
    <property type="molecule type" value="Genomic_DNA"/>
</dbReference>
<dbReference type="EC" id="3.1.4.52" evidence="1"/>
<dbReference type="InterPro" id="IPR000160">
    <property type="entry name" value="GGDEF_dom"/>
</dbReference>
<dbReference type="PANTHER" id="PTHR44757">
    <property type="entry name" value="DIGUANYLATE CYCLASE DGCP"/>
    <property type="match status" value="1"/>
</dbReference>
<feature type="domain" description="EAL" evidence="5">
    <location>
        <begin position="448"/>
        <end position="702"/>
    </location>
</feature>
<dbReference type="Gene3D" id="3.30.450.40">
    <property type="match status" value="1"/>
</dbReference>
<evidence type="ECO:0000313" key="8">
    <source>
        <dbReference type="Proteomes" id="UP000238385"/>
    </source>
</evidence>
<dbReference type="Pfam" id="PF13185">
    <property type="entry name" value="GAF_2"/>
    <property type="match status" value="1"/>
</dbReference>
<keyword evidence="2" id="KW-0973">c-di-GMP</keyword>
<evidence type="ECO:0000256" key="2">
    <source>
        <dbReference type="ARBA" id="ARBA00022636"/>
    </source>
</evidence>
<dbReference type="Pfam" id="PF00563">
    <property type="entry name" value="EAL"/>
    <property type="match status" value="1"/>
</dbReference>
<gene>
    <name evidence="7" type="ORF">C7H08_14055</name>
</gene>
<dbReference type="InterPro" id="IPR001633">
    <property type="entry name" value="EAL_dom"/>
</dbReference>
<dbReference type="Proteomes" id="UP000238385">
    <property type="component" value="Unassembled WGS sequence"/>
</dbReference>
<feature type="domain" description="GGDEF" evidence="6">
    <location>
        <begin position="306"/>
        <end position="439"/>
    </location>
</feature>
<dbReference type="SUPFAM" id="SSF55785">
    <property type="entry name" value="PYP-like sensor domain (PAS domain)"/>
    <property type="match status" value="1"/>
</dbReference>
<dbReference type="Pfam" id="PF13426">
    <property type="entry name" value="PAS_9"/>
    <property type="match status" value="1"/>
</dbReference>
<dbReference type="InterPro" id="IPR035965">
    <property type="entry name" value="PAS-like_dom_sf"/>
</dbReference>
<evidence type="ECO:0000259" key="5">
    <source>
        <dbReference type="PROSITE" id="PS50883"/>
    </source>
</evidence>
<dbReference type="CDD" id="cd01948">
    <property type="entry name" value="EAL"/>
    <property type="match status" value="1"/>
</dbReference>
<name>A0A2T1KB41_9GAMM</name>
<evidence type="ECO:0000313" key="7">
    <source>
        <dbReference type="EMBL" id="PSF06973.1"/>
    </source>
</evidence>
<dbReference type="PROSITE" id="PS50883">
    <property type="entry name" value="EAL"/>
    <property type="match status" value="1"/>
</dbReference>
<dbReference type="CDD" id="cd01949">
    <property type="entry name" value="GGDEF"/>
    <property type="match status" value="1"/>
</dbReference>
<dbReference type="SMART" id="SM00091">
    <property type="entry name" value="PAS"/>
    <property type="match status" value="1"/>
</dbReference>